<proteinExistence type="predicted"/>
<keyword evidence="1" id="KW-0808">Transferase</keyword>
<dbReference type="KEGG" id="rml:FF011L_34970"/>
<dbReference type="InterPro" id="IPR042081">
    <property type="entry name" value="RNA_2'-PTrans_C"/>
</dbReference>
<dbReference type="GO" id="GO:0016740">
    <property type="term" value="F:transferase activity"/>
    <property type="evidence" value="ECO:0007669"/>
    <property type="project" value="UniProtKB-KW"/>
</dbReference>
<accession>A0A517MIU7</accession>
<dbReference type="EMBL" id="CP036262">
    <property type="protein sequence ID" value="QDS94717.1"/>
    <property type="molecule type" value="Genomic_DNA"/>
</dbReference>
<dbReference type="AlphaFoldDB" id="A0A517MIU7"/>
<name>A0A517MIU7_9BACT</name>
<gene>
    <name evidence="1" type="ORF">FF011L_34970</name>
</gene>
<sequence length="133" mass="14976">MRVDLSRFVFFPSGKFRSNRLFGLCFNPDKLAWSIFIQRPANRSLLNFTPPAAFVEGIRAGGLQKRSRNHVHLAADEATAIKVGARRAEPIILHVDAAAMRQDEPKFYLSANGVWFGRFSADQLPDFSQVSRP</sequence>
<evidence type="ECO:0000313" key="2">
    <source>
        <dbReference type="Proteomes" id="UP000320672"/>
    </source>
</evidence>
<organism evidence="1 2">
    <name type="scientific">Roseimaritima multifibrata</name>
    <dbReference type="NCBI Taxonomy" id="1930274"/>
    <lineage>
        <taxon>Bacteria</taxon>
        <taxon>Pseudomonadati</taxon>
        <taxon>Planctomycetota</taxon>
        <taxon>Planctomycetia</taxon>
        <taxon>Pirellulales</taxon>
        <taxon>Pirellulaceae</taxon>
        <taxon>Roseimaritima</taxon>
    </lineage>
</organism>
<dbReference type="RefSeq" id="WP_246109456.1">
    <property type="nucleotide sequence ID" value="NZ_CP036262.1"/>
</dbReference>
<dbReference type="SUPFAM" id="SSF56399">
    <property type="entry name" value="ADP-ribosylation"/>
    <property type="match status" value="1"/>
</dbReference>
<protein>
    <submittedName>
        <fullName evidence="1">RNA 2'-phosphotransferase</fullName>
    </submittedName>
</protein>
<reference evidence="1 2" key="1">
    <citation type="submission" date="2019-02" db="EMBL/GenBank/DDBJ databases">
        <title>Deep-cultivation of Planctomycetes and their phenomic and genomic characterization uncovers novel biology.</title>
        <authorList>
            <person name="Wiegand S."/>
            <person name="Jogler M."/>
            <person name="Boedeker C."/>
            <person name="Pinto D."/>
            <person name="Vollmers J."/>
            <person name="Rivas-Marin E."/>
            <person name="Kohn T."/>
            <person name="Peeters S.H."/>
            <person name="Heuer A."/>
            <person name="Rast P."/>
            <person name="Oberbeckmann S."/>
            <person name="Bunk B."/>
            <person name="Jeske O."/>
            <person name="Meyerdierks A."/>
            <person name="Storesund J.E."/>
            <person name="Kallscheuer N."/>
            <person name="Luecker S."/>
            <person name="Lage O.M."/>
            <person name="Pohl T."/>
            <person name="Merkel B.J."/>
            <person name="Hornburger P."/>
            <person name="Mueller R.-W."/>
            <person name="Bruemmer F."/>
            <person name="Labrenz M."/>
            <person name="Spormann A.M."/>
            <person name="Op den Camp H."/>
            <person name="Overmann J."/>
            <person name="Amann R."/>
            <person name="Jetten M.S.M."/>
            <person name="Mascher T."/>
            <person name="Medema M.H."/>
            <person name="Devos D.P."/>
            <person name="Kaster A.-K."/>
            <person name="Ovreas L."/>
            <person name="Rohde M."/>
            <person name="Galperin M.Y."/>
            <person name="Jogler C."/>
        </authorList>
    </citation>
    <scope>NUCLEOTIDE SEQUENCE [LARGE SCALE GENOMIC DNA]</scope>
    <source>
        <strain evidence="1 2">FF011L</strain>
    </source>
</reference>
<evidence type="ECO:0000313" key="1">
    <source>
        <dbReference type="EMBL" id="QDS94717.1"/>
    </source>
</evidence>
<dbReference type="Gene3D" id="3.20.170.30">
    <property type="match status" value="1"/>
</dbReference>
<dbReference type="Proteomes" id="UP000320672">
    <property type="component" value="Chromosome"/>
</dbReference>
<dbReference type="InterPro" id="IPR002745">
    <property type="entry name" value="Ptrans_KptA/Tpt1"/>
</dbReference>
<dbReference type="Pfam" id="PF01885">
    <property type="entry name" value="PTS_2-RNA"/>
    <property type="match status" value="1"/>
</dbReference>
<keyword evidence="2" id="KW-1185">Reference proteome</keyword>